<evidence type="ECO:0000256" key="1">
    <source>
        <dbReference type="ARBA" id="ARBA00001936"/>
    </source>
</evidence>
<keyword evidence="12" id="KW-0067">ATP-binding</keyword>
<keyword evidence="15" id="KW-0233">DNA recombination</keyword>
<keyword evidence="16" id="KW-0234">DNA repair</keyword>
<dbReference type="EMBL" id="CP001699">
    <property type="protein sequence ID" value="ACU60709.1"/>
    <property type="molecule type" value="Genomic_DNA"/>
</dbReference>
<accession>A0A979GUD3</accession>
<evidence type="ECO:0000256" key="3">
    <source>
        <dbReference type="ARBA" id="ARBA00022598"/>
    </source>
</evidence>
<evidence type="ECO:0000256" key="9">
    <source>
        <dbReference type="ARBA" id="ARBA00022763"/>
    </source>
</evidence>
<evidence type="ECO:0000256" key="10">
    <source>
        <dbReference type="ARBA" id="ARBA00022801"/>
    </source>
</evidence>
<keyword evidence="18" id="KW-0511">Multifunctional enzyme</keyword>
<feature type="domain" description="ATP-dependent DNA ligase family profile" evidence="21">
    <location>
        <begin position="93"/>
        <end position="200"/>
    </location>
</feature>
<dbReference type="InterPro" id="IPR012310">
    <property type="entry name" value="DNA_ligase_ATP-dep_cent"/>
</dbReference>
<sequence>MPDYIEPMLCTPLKTLPPGDEYIYEIKWDGYRAISSVRKKKARIHSRKGLNYSARYPLVAEALAAIGHDCIIDGEIVVPGKDGKPSFNAVQRYNGKRSAIYYYLFDLLWLDGQDLTGLPLTQRQELLRMLIKEGPVLKLSTVYTDGGALFNRMQEQGMEGVVGKKADSAYASGKRGDAWIKVKLSKRQEFVIVGYTEADSPSRFRSLMFGEYLPTGELVYVHHSGGGWSAEEGKALFARLKQLEITKKPFINTAKTETRQHFVKPQLVAEFDLSGFYTPSGTIRHPAPFKGLREDKDAKEVIREEEGDPIISPVEAPGASRATYLNTDSNWKAVDKEQEGAEWMDFTMRKCTIRVHDLERELWTDVPKGKLLVYYNRLSHLILPYIKDRPQSLHLKLTHAGAPRFFIKDMEGRQPECATVFTDTRRTKKAGKRDQIDYLVANNAETLLFMVDTGCIDINPWASRIQQPEYPDYLWLDLDPTSPEKLKGDALIKAENRGFADAIEVARAVKEVLDKHRLKSFVKTSGKTGIHIYIPCEGFGFRQARLLASVLASEVHDLVPEISTVNTNINQRGSRVYIDAGQNDYADTLAAPYCIRPYHQPLVSTPLSWREVNASLDRWAFTVDTIERRLDRKGDLWGDLGDGKVKAANGKVLRRMF</sequence>
<evidence type="ECO:0000259" key="21">
    <source>
        <dbReference type="PROSITE" id="PS50160"/>
    </source>
</evidence>
<proteinExistence type="predicted"/>
<gene>
    <name evidence="22" type="ordered locus">Cpin_3242</name>
</gene>
<keyword evidence="17" id="KW-0464">Manganese</keyword>
<evidence type="ECO:0000256" key="13">
    <source>
        <dbReference type="ARBA" id="ARBA00022932"/>
    </source>
</evidence>
<comment type="cofactor">
    <cofactor evidence="1">
        <name>Mn(2+)</name>
        <dbReference type="ChEBI" id="CHEBI:29035"/>
    </cofactor>
</comment>
<evidence type="ECO:0000256" key="18">
    <source>
        <dbReference type="ARBA" id="ARBA00023268"/>
    </source>
</evidence>
<dbReference type="GO" id="GO:0003910">
    <property type="term" value="F:DNA ligase (ATP) activity"/>
    <property type="evidence" value="ECO:0007669"/>
    <property type="project" value="UniProtKB-EC"/>
</dbReference>
<evidence type="ECO:0000256" key="7">
    <source>
        <dbReference type="ARBA" id="ARBA00022723"/>
    </source>
</evidence>
<evidence type="ECO:0000313" key="23">
    <source>
        <dbReference type="Proteomes" id="UP000002215"/>
    </source>
</evidence>
<dbReference type="InterPro" id="IPR014143">
    <property type="entry name" value="NHEJ_ligase_prk"/>
</dbReference>
<protein>
    <recommendedName>
        <fullName evidence="2">DNA ligase (ATP)</fullName>
        <ecNumber evidence="2">6.5.1.1</ecNumber>
    </recommendedName>
    <alternativeName>
        <fullName evidence="19">NHEJ DNA polymerase</fullName>
    </alternativeName>
</protein>
<keyword evidence="7" id="KW-0479">Metal-binding</keyword>
<evidence type="ECO:0000256" key="12">
    <source>
        <dbReference type="ARBA" id="ARBA00022840"/>
    </source>
</evidence>
<dbReference type="GO" id="GO:0003887">
    <property type="term" value="F:DNA-directed DNA polymerase activity"/>
    <property type="evidence" value="ECO:0007669"/>
    <property type="project" value="UniProtKB-KW"/>
</dbReference>
<evidence type="ECO:0000256" key="16">
    <source>
        <dbReference type="ARBA" id="ARBA00023204"/>
    </source>
</evidence>
<dbReference type="CDD" id="cd07971">
    <property type="entry name" value="OBF_DNA_ligase_LigD"/>
    <property type="match status" value="1"/>
</dbReference>
<dbReference type="AlphaFoldDB" id="A0A979GUD3"/>
<dbReference type="GO" id="GO:0006310">
    <property type="term" value="P:DNA recombination"/>
    <property type="evidence" value="ECO:0007669"/>
    <property type="project" value="UniProtKB-KW"/>
</dbReference>
<evidence type="ECO:0000256" key="20">
    <source>
        <dbReference type="ARBA" id="ARBA00034003"/>
    </source>
</evidence>
<evidence type="ECO:0000256" key="4">
    <source>
        <dbReference type="ARBA" id="ARBA00022679"/>
    </source>
</evidence>
<evidence type="ECO:0000256" key="17">
    <source>
        <dbReference type="ARBA" id="ARBA00023211"/>
    </source>
</evidence>
<dbReference type="InterPro" id="IPR012340">
    <property type="entry name" value="NA-bd_OB-fold"/>
</dbReference>
<dbReference type="InterPro" id="IPR014146">
    <property type="entry name" value="LigD_ligase_dom"/>
</dbReference>
<dbReference type="Pfam" id="PF04679">
    <property type="entry name" value="DNA_ligase_A_C"/>
    <property type="match status" value="1"/>
</dbReference>
<evidence type="ECO:0000256" key="14">
    <source>
        <dbReference type="ARBA" id="ARBA00023125"/>
    </source>
</evidence>
<evidence type="ECO:0000256" key="6">
    <source>
        <dbReference type="ARBA" id="ARBA00022722"/>
    </source>
</evidence>
<keyword evidence="5" id="KW-0548">Nucleotidyltransferase</keyword>
<comment type="catalytic activity">
    <reaction evidence="20">
        <text>ATP + (deoxyribonucleotide)n-3'-hydroxyl + 5'-phospho-(deoxyribonucleotide)m = (deoxyribonucleotide)n+m + AMP + diphosphate.</text>
        <dbReference type="EC" id="6.5.1.1"/>
    </reaction>
</comment>
<keyword evidence="9" id="KW-0227">DNA damage</keyword>
<dbReference type="Gene3D" id="3.30.1490.70">
    <property type="match status" value="1"/>
</dbReference>
<dbReference type="Gene3D" id="2.40.50.140">
    <property type="entry name" value="Nucleic acid-binding proteins"/>
    <property type="match status" value="1"/>
</dbReference>
<evidence type="ECO:0000313" key="22">
    <source>
        <dbReference type="EMBL" id="ACU60709.1"/>
    </source>
</evidence>
<keyword evidence="8" id="KW-0547">Nucleotide-binding</keyword>
<dbReference type="Gene3D" id="3.90.920.10">
    <property type="entry name" value="DNA primase, PRIM domain"/>
    <property type="match status" value="1"/>
</dbReference>
<evidence type="ECO:0000256" key="8">
    <source>
        <dbReference type="ARBA" id="ARBA00022741"/>
    </source>
</evidence>
<dbReference type="GO" id="GO:0003677">
    <property type="term" value="F:DNA binding"/>
    <property type="evidence" value="ECO:0007669"/>
    <property type="project" value="UniProtKB-KW"/>
</dbReference>
<keyword evidence="3 22" id="KW-0436">Ligase</keyword>
<dbReference type="InterPro" id="IPR052171">
    <property type="entry name" value="NHEJ_LigD"/>
</dbReference>
<dbReference type="KEGG" id="cpi:Cpin_3242"/>
<dbReference type="Pfam" id="PF01068">
    <property type="entry name" value="DNA_ligase_A_M"/>
    <property type="match status" value="1"/>
</dbReference>
<dbReference type="Pfam" id="PF21686">
    <property type="entry name" value="LigD_Prim-Pol"/>
    <property type="match status" value="1"/>
</dbReference>
<dbReference type="Proteomes" id="UP000002215">
    <property type="component" value="Chromosome"/>
</dbReference>
<name>A0A979GUD3_CHIPD</name>
<dbReference type="SUPFAM" id="SSF56091">
    <property type="entry name" value="DNA ligase/mRNA capping enzyme, catalytic domain"/>
    <property type="match status" value="1"/>
</dbReference>
<dbReference type="InterPro" id="IPR012309">
    <property type="entry name" value="DNA_ligase_ATP-dep_C"/>
</dbReference>
<evidence type="ECO:0000256" key="11">
    <source>
        <dbReference type="ARBA" id="ARBA00022839"/>
    </source>
</evidence>
<dbReference type="PROSITE" id="PS50160">
    <property type="entry name" value="DNA_LIGASE_A3"/>
    <property type="match status" value="1"/>
</dbReference>
<dbReference type="EC" id="6.5.1.1" evidence="2"/>
<dbReference type="GO" id="GO:0005524">
    <property type="term" value="F:ATP binding"/>
    <property type="evidence" value="ECO:0007669"/>
    <property type="project" value="UniProtKB-KW"/>
</dbReference>
<keyword evidence="13" id="KW-0239">DNA-directed DNA polymerase</keyword>
<dbReference type="PANTHER" id="PTHR42705">
    <property type="entry name" value="BIFUNCTIONAL NON-HOMOLOGOUS END JOINING PROTEIN LIGD"/>
    <property type="match status" value="1"/>
</dbReference>
<evidence type="ECO:0000256" key="19">
    <source>
        <dbReference type="ARBA" id="ARBA00029943"/>
    </source>
</evidence>
<organism evidence="22 23">
    <name type="scientific">Chitinophaga pinensis (strain ATCC 43595 / DSM 2588 / LMG 13176 / NBRC 15968 / NCIMB 11800 / UQM 2034)</name>
    <dbReference type="NCBI Taxonomy" id="485918"/>
    <lineage>
        <taxon>Bacteria</taxon>
        <taxon>Pseudomonadati</taxon>
        <taxon>Bacteroidota</taxon>
        <taxon>Chitinophagia</taxon>
        <taxon>Chitinophagales</taxon>
        <taxon>Chitinophagaceae</taxon>
        <taxon>Chitinophaga</taxon>
    </lineage>
</organism>
<dbReference type="CDD" id="cd07906">
    <property type="entry name" value="Adenylation_DNA_ligase_LigD_LigC"/>
    <property type="match status" value="1"/>
</dbReference>
<dbReference type="InterPro" id="IPR014145">
    <property type="entry name" value="LigD_pol_dom"/>
</dbReference>
<dbReference type="GO" id="GO:0046872">
    <property type="term" value="F:metal ion binding"/>
    <property type="evidence" value="ECO:0007669"/>
    <property type="project" value="UniProtKB-KW"/>
</dbReference>
<reference evidence="22 23" key="2">
    <citation type="journal article" date="2010" name="Stand. Genomic Sci.">
        <title>Complete genome sequence of Chitinophaga pinensis type strain (UQM 2034).</title>
        <authorList>
            <person name="Glavina Del Rio T."/>
            <person name="Abt B."/>
            <person name="Spring S."/>
            <person name="Lapidus A."/>
            <person name="Nolan M."/>
            <person name="Tice H."/>
            <person name="Copeland A."/>
            <person name="Cheng J.F."/>
            <person name="Chen F."/>
            <person name="Bruce D."/>
            <person name="Goodwin L."/>
            <person name="Pitluck S."/>
            <person name="Ivanova N."/>
            <person name="Mavromatis K."/>
            <person name="Mikhailova N."/>
            <person name="Pati A."/>
            <person name="Chen A."/>
            <person name="Palaniappan K."/>
            <person name="Land M."/>
            <person name="Hauser L."/>
            <person name="Chang Y.J."/>
            <person name="Jeffries C.D."/>
            <person name="Chain P."/>
            <person name="Saunders E."/>
            <person name="Detter J.C."/>
            <person name="Brettin T."/>
            <person name="Rohde M."/>
            <person name="Goker M."/>
            <person name="Bristow J."/>
            <person name="Eisen J.A."/>
            <person name="Markowitz V."/>
            <person name="Hugenholtz P."/>
            <person name="Kyrpides N.C."/>
            <person name="Klenk H.P."/>
            <person name="Lucas S."/>
        </authorList>
    </citation>
    <scope>NUCLEOTIDE SEQUENCE [LARGE SCALE GENOMIC DNA]</scope>
    <source>
        <strain evidence="23">ATCC 43595 / DSM 2588 / LMG 13176 / NBRC 15968 / NCIMB 11800 / UQM 2034</strain>
    </source>
</reference>
<keyword evidence="10" id="KW-0378">Hydrolase</keyword>
<evidence type="ECO:0000256" key="5">
    <source>
        <dbReference type="ARBA" id="ARBA00022695"/>
    </source>
</evidence>
<dbReference type="Gene3D" id="3.30.470.30">
    <property type="entry name" value="DNA ligase/mRNA capping enzyme"/>
    <property type="match status" value="1"/>
</dbReference>
<keyword evidence="11" id="KW-0269">Exonuclease</keyword>
<dbReference type="NCBIfam" id="TIGR02776">
    <property type="entry name" value="NHEJ_ligase_prk"/>
    <property type="match status" value="1"/>
</dbReference>
<keyword evidence="4" id="KW-0808">Transferase</keyword>
<dbReference type="SUPFAM" id="SSF50249">
    <property type="entry name" value="Nucleic acid-binding proteins"/>
    <property type="match status" value="1"/>
</dbReference>
<keyword evidence="14" id="KW-0238">DNA-binding</keyword>
<dbReference type="PANTHER" id="PTHR42705:SF2">
    <property type="entry name" value="BIFUNCTIONAL NON-HOMOLOGOUS END JOINING PROTEIN LIGD"/>
    <property type="match status" value="1"/>
</dbReference>
<dbReference type="NCBIfam" id="TIGR02779">
    <property type="entry name" value="NHEJ_ligase_lig"/>
    <property type="match status" value="1"/>
</dbReference>
<keyword evidence="6" id="KW-0540">Nuclease</keyword>
<dbReference type="GO" id="GO:0004527">
    <property type="term" value="F:exonuclease activity"/>
    <property type="evidence" value="ECO:0007669"/>
    <property type="project" value="UniProtKB-KW"/>
</dbReference>
<evidence type="ECO:0000256" key="2">
    <source>
        <dbReference type="ARBA" id="ARBA00012727"/>
    </source>
</evidence>
<dbReference type="GO" id="GO:0006281">
    <property type="term" value="P:DNA repair"/>
    <property type="evidence" value="ECO:0007669"/>
    <property type="project" value="UniProtKB-KW"/>
</dbReference>
<evidence type="ECO:0000256" key="15">
    <source>
        <dbReference type="ARBA" id="ARBA00023172"/>
    </source>
</evidence>
<reference evidence="23" key="1">
    <citation type="submission" date="2009-08" db="EMBL/GenBank/DDBJ databases">
        <title>The complete genome of Chitinophaga pinensis DSM 2588.</title>
        <authorList>
            <consortium name="US DOE Joint Genome Institute (JGI-PGF)"/>
            <person name="Lucas S."/>
            <person name="Copeland A."/>
            <person name="Lapidus A."/>
            <person name="Glavina del Rio T."/>
            <person name="Dalin E."/>
            <person name="Tice H."/>
            <person name="Bruce D."/>
            <person name="Goodwin L."/>
            <person name="Pitluck S."/>
            <person name="Kyrpides N."/>
            <person name="Mavromatis K."/>
            <person name="Ivanova N."/>
            <person name="Mikhailova N."/>
            <person name="Sims D."/>
            <person name="Meinche L."/>
            <person name="Brettin T."/>
            <person name="Detter J.C."/>
            <person name="Han C."/>
            <person name="Larimer F."/>
            <person name="Land M."/>
            <person name="Hauser L."/>
            <person name="Markowitz V."/>
            <person name="Cheng J.-F."/>
            <person name="Hugenholtz P."/>
            <person name="Woyke T."/>
            <person name="Wu D."/>
            <person name="Spring S."/>
            <person name="Klenk H.-P."/>
            <person name="Eisen J.A."/>
        </authorList>
    </citation>
    <scope>NUCLEOTIDE SEQUENCE [LARGE SCALE GENOMIC DNA]</scope>
    <source>
        <strain evidence="23">ATCC 43595 / DSM 2588 / LMG 13176 / NBRC 15968 / NCIMB 11800 / UQM 2034</strain>
    </source>
</reference>